<dbReference type="GO" id="GO:0009055">
    <property type="term" value="F:electron transfer activity"/>
    <property type="evidence" value="ECO:0007669"/>
    <property type="project" value="InterPro"/>
</dbReference>
<dbReference type="STRING" id="1524254.PHACT_07800"/>
<dbReference type="GO" id="GO:0020037">
    <property type="term" value="F:heme binding"/>
    <property type="evidence" value="ECO:0007669"/>
    <property type="project" value="InterPro"/>
</dbReference>
<dbReference type="PANTHER" id="PTHR35008:SF8">
    <property type="entry name" value="ALCOHOL DEHYDROGENASE CYTOCHROME C SUBUNIT"/>
    <property type="match status" value="1"/>
</dbReference>
<dbReference type="Gene3D" id="1.10.760.10">
    <property type="entry name" value="Cytochrome c-like domain"/>
    <property type="match status" value="2"/>
</dbReference>
<organism evidence="6 7">
    <name type="scientific">Pseudohongiella acticola</name>
    <dbReference type="NCBI Taxonomy" id="1524254"/>
    <lineage>
        <taxon>Bacteria</taxon>
        <taxon>Pseudomonadati</taxon>
        <taxon>Pseudomonadota</taxon>
        <taxon>Gammaproteobacteria</taxon>
        <taxon>Pseudomonadales</taxon>
        <taxon>Pseudohongiellaceae</taxon>
        <taxon>Pseudohongiella</taxon>
    </lineage>
</organism>
<evidence type="ECO:0000313" key="6">
    <source>
        <dbReference type="EMBL" id="OFE14014.1"/>
    </source>
</evidence>
<dbReference type="PANTHER" id="PTHR35008">
    <property type="entry name" value="BLL4482 PROTEIN-RELATED"/>
    <property type="match status" value="1"/>
</dbReference>
<proteinExistence type="predicted"/>
<reference evidence="7" key="1">
    <citation type="submission" date="2016-07" db="EMBL/GenBank/DDBJ databases">
        <authorList>
            <person name="Florea S."/>
            <person name="Webb J.S."/>
            <person name="Jaromczyk J."/>
            <person name="Schardl C.L."/>
        </authorList>
    </citation>
    <scope>NUCLEOTIDE SEQUENCE [LARGE SCALE GENOMIC DNA]</scope>
    <source>
        <strain evidence="7">KCTC 42131</strain>
    </source>
</reference>
<keyword evidence="3 4" id="KW-0408">Iron</keyword>
<dbReference type="EMBL" id="MASR01000001">
    <property type="protein sequence ID" value="OFE14014.1"/>
    <property type="molecule type" value="Genomic_DNA"/>
</dbReference>
<keyword evidence="2 4" id="KW-0479">Metal-binding</keyword>
<evidence type="ECO:0000256" key="1">
    <source>
        <dbReference type="ARBA" id="ARBA00022617"/>
    </source>
</evidence>
<evidence type="ECO:0000259" key="5">
    <source>
        <dbReference type="PROSITE" id="PS51007"/>
    </source>
</evidence>
<dbReference type="SUPFAM" id="SSF46626">
    <property type="entry name" value="Cytochrome c"/>
    <property type="match status" value="2"/>
</dbReference>
<dbReference type="InterPro" id="IPR036909">
    <property type="entry name" value="Cyt_c-like_dom_sf"/>
</dbReference>
<feature type="domain" description="Cytochrome c" evidence="5">
    <location>
        <begin position="41"/>
        <end position="143"/>
    </location>
</feature>
<accession>A0A1E8CNL6</accession>
<dbReference type="InterPro" id="IPR009056">
    <property type="entry name" value="Cyt_c-like_dom"/>
</dbReference>
<name>A0A1E8CNL6_9GAMM</name>
<feature type="domain" description="Cytochrome c" evidence="5">
    <location>
        <begin position="183"/>
        <end position="289"/>
    </location>
</feature>
<evidence type="ECO:0000313" key="7">
    <source>
        <dbReference type="Proteomes" id="UP000175669"/>
    </source>
</evidence>
<dbReference type="PROSITE" id="PS51007">
    <property type="entry name" value="CYTC"/>
    <property type="match status" value="2"/>
</dbReference>
<dbReference type="AlphaFoldDB" id="A0A1E8CNL6"/>
<evidence type="ECO:0000256" key="4">
    <source>
        <dbReference type="PROSITE-ProRule" id="PRU00433"/>
    </source>
</evidence>
<dbReference type="InterPro" id="IPR051459">
    <property type="entry name" value="Cytochrome_c-type_DH"/>
</dbReference>
<keyword evidence="7" id="KW-1185">Reference proteome</keyword>
<dbReference type="GO" id="GO:0046872">
    <property type="term" value="F:metal ion binding"/>
    <property type="evidence" value="ECO:0007669"/>
    <property type="project" value="UniProtKB-KW"/>
</dbReference>
<evidence type="ECO:0000256" key="3">
    <source>
        <dbReference type="ARBA" id="ARBA00023004"/>
    </source>
</evidence>
<gene>
    <name evidence="6" type="ORF">PHACT_07800</name>
</gene>
<sequence length="290" mass="31249">MREHTLKIKVLIVLVAIVSVAIAALMRSPSVNDIAIPSGNDAIERGRYLVHAGGCISCHEDDAGTLSGGMAIESPFGTFYASNITPDPVTGIGNWQGSDFLLALKHGRTPEGSFYFPAFPYRAYADISETDVLDIAAYLMSLDPVTASTPEHDLPAWTGRWQMAGWNLLADMAEPEPASYDDPQLARGAYLAQTLGHCGECHTPRNALGIPQYDQAFAGGELPDGHVEAINTEALANWSEDDLALFLFIGLKPDGDYVGGKMEPVIEHNTGQLTDEDRQAMAAFLKRGGR</sequence>
<protein>
    <recommendedName>
        <fullName evidence="5">Cytochrome c domain-containing protein</fullName>
    </recommendedName>
</protein>
<comment type="caution">
    <text evidence="6">The sequence shown here is derived from an EMBL/GenBank/DDBJ whole genome shotgun (WGS) entry which is preliminary data.</text>
</comment>
<keyword evidence="1 4" id="KW-0349">Heme</keyword>
<evidence type="ECO:0000256" key="2">
    <source>
        <dbReference type="ARBA" id="ARBA00022723"/>
    </source>
</evidence>
<dbReference type="Proteomes" id="UP000175669">
    <property type="component" value="Unassembled WGS sequence"/>
</dbReference>